<protein>
    <submittedName>
        <fullName evidence="2">Uncharacterized protein</fullName>
    </submittedName>
</protein>
<organism evidence="2 3">
    <name type="scientific">Archangium gephyra</name>
    <dbReference type="NCBI Taxonomy" id="48"/>
    <lineage>
        <taxon>Bacteria</taxon>
        <taxon>Pseudomonadati</taxon>
        <taxon>Myxococcota</taxon>
        <taxon>Myxococcia</taxon>
        <taxon>Myxococcales</taxon>
        <taxon>Cystobacterineae</taxon>
        <taxon>Archangiaceae</taxon>
        <taxon>Archangium</taxon>
    </lineage>
</organism>
<evidence type="ECO:0000256" key="1">
    <source>
        <dbReference type="SAM" id="MobiDB-lite"/>
    </source>
</evidence>
<name>A0ABX9K0J2_9BACT</name>
<gene>
    <name evidence="2" type="ORF">ATI61_106386</name>
</gene>
<accession>A0ABX9K0J2</accession>
<proteinExistence type="predicted"/>
<evidence type="ECO:0000313" key="2">
    <source>
        <dbReference type="EMBL" id="REG30916.1"/>
    </source>
</evidence>
<evidence type="ECO:0000313" key="3">
    <source>
        <dbReference type="Proteomes" id="UP000256345"/>
    </source>
</evidence>
<dbReference type="Proteomes" id="UP000256345">
    <property type="component" value="Unassembled WGS sequence"/>
</dbReference>
<dbReference type="EMBL" id="QUMU01000006">
    <property type="protein sequence ID" value="REG30916.1"/>
    <property type="molecule type" value="Genomic_DNA"/>
</dbReference>
<comment type="caution">
    <text evidence="2">The sequence shown here is derived from an EMBL/GenBank/DDBJ whole genome shotgun (WGS) entry which is preliminary data.</text>
</comment>
<reference evidence="2 3" key="1">
    <citation type="submission" date="2018-08" db="EMBL/GenBank/DDBJ databases">
        <title>Genomic Encyclopedia of Archaeal and Bacterial Type Strains, Phase II (KMG-II): from individual species to whole genera.</title>
        <authorList>
            <person name="Goeker M."/>
        </authorList>
    </citation>
    <scope>NUCLEOTIDE SEQUENCE [LARGE SCALE GENOMIC DNA]</scope>
    <source>
        <strain evidence="2 3">DSM 2261</strain>
    </source>
</reference>
<feature type="region of interest" description="Disordered" evidence="1">
    <location>
        <begin position="176"/>
        <end position="240"/>
    </location>
</feature>
<feature type="compositionally biased region" description="Basic and acidic residues" evidence="1">
    <location>
        <begin position="183"/>
        <end position="195"/>
    </location>
</feature>
<sequence>MHASRVLAVASQRKALSWSLTMELPSQERSPSFGREIDLLFLKLIESKAPYADYKRELLTLEKRWLQRSKTPAQRLAVQQTIAKTLLTEAYGSRLPWKEFGRWLRRLQQLGFRDLGMRVHVACLYVQSLHLFPRQAREAWELLEDAERRISRLRRDRPLRKEHLESIAHAKKVARVPRPLPRCGERQRNQPDTKLKRGAQRPALRDRAAIPQGPPDTSPHYSPARLALTLRPGAARAPTA</sequence>
<keyword evidence="3" id="KW-1185">Reference proteome</keyword>